<proteinExistence type="predicted"/>
<dbReference type="RefSeq" id="WP_020890110.1">
    <property type="nucleotide sequence ID" value="NZ_ATNM01000109.1"/>
</dbReference>
<accession>S7VF12</accession>
<dbReference type="AlphaFoldDB" id="S7VF12"/>
<protein>
    <submittedName>
        <fullName evidence="1">Uncharacterized protein</fullName>
    </submittedName>
</protein>
<evidence type="ECO:0000313" key="1">
    <source>
        <dbReference type="EMBL" id="EPR68132.1"/>
    </source>
</evidence>
<organism evidence="1 2">
    <name type="scientific">Cyclobacterium qasimii M12-11B</name>
    <dbReference type="NCBI Taxonomy" id="641524"/>
    <lineage>
        <taxon>Bacteria</taxon>
        <taxon>Pseudomonadati</taxon>
        <taxon>Bacteroidota</taxon>
        <taxon>Cytophagia</taxon>
        <taxon>Cytophagales</taxon>
        <taxon>Cyclobacteriaceae</taxon>
        <taxon>Cyclobacterium</taxon>
    </lineage>
</organism>
<sequence length="847" mass="94466">MIYYEIFKNSFINNNRFSFFITSCNKDEEIKDQQPKIELETVDIKVILPEGLNFDLSKTKLISLSEEFSVSNSGDTEAILNAGSRGLIVLKSQNDTPLLMSFISDTNREISVKTTLEAAMFYGLGTVFLPEEVREQYFEQSDELIGSEEILSKANAIFTSNISALTTNTFVSFLQEEIDKIRNNGTDVAINKRTIEIFQNNVKSGLQVEEVDFETIRISNNYRRRAHAFVYKTGYKDETGKEFSLISNIPEQNPSPYKDEKVPPTGSVREFFGLIQDWAAGEGTSKVKVESSPMKLDLEENHLENIYSTRIIGVSATPNKLTELEKEKLHELEWQTLGLDFVLPLMLDLVGHAELLKGLDETAYEPFVNGLILFGSSISSTSSVTNLISEGKYSDAAIELIYGLVNNSTSGGVEDVLKLFIDGTLIAAEKQGKTTSIAQDDRIMELVKNFGIIMETTDIFLKAADYARISSSIFNASMVEEWKVSAKRTPVTLVPEEAIAFPFILKPLEAIIKDTELSAGQIFEYKWSTTGNFGTLKDDDGREGTSISTTATSSPGNINYLSNVDDDDLPDGAEDKVMVEVIIKGPGDDIIVGKDTAIVKIRPFKYEIKPQGVKISGGMNLALSITKPDGSENITNNELNDYRIIWSTSGSYGLLGGTESNMTRYNDNKMVYNCLDKDVEDAEEKVFAKIYSKRKDQGDDAYSLLDEIETTIKIDNDENTIEFKVSGSGWIYDQWPEAGGLRTLLRGGFQIPYYKDAISYEIEILDYGWVDEVYSIGNTHIGDTYTWTNDTQRTPIVPVFPDQPITEGFSAQFSSASINSIGNNFDENVNRYLSIYGTAIVRITLDN</sequence>
<comment type="caution">
    <text evidence="1">The sequence shown here is derived from an EMBL/GenBank/DDBJ whole genome shotgun (WGS) entry which is preliminary data.</text>
</comment>
<dbReference type="Proteomes" id="UP000014974">
    <property type="component" value="Unassembled WGS sequence"/>
</dbReference>
<gene>
    <name evidence="1" type="ORF">ADICYQ_2852</name>
</gene>
<reference evidence="1 2" key="1">
    <citation type="journal article" date="2013" name="Genome Announc.">
        <title>Draft Genome Sequence of Cyclobacterium qasimii Strain M12-11BT, Isolated from Arctic Marine Sediment.</title>
        <authorList>
            <person name="Shivaji S."/>
            <person name="Ara S."/>
            <person name="Singh A."/>
            <person name="Kumar Pinnaka A."/>
        </authorList>
    </citation>
    <scope>NUCLEOTIDE SEQUENCE [LARGE SCALE GENOMIC DNA]</scope>
    <source>
        <strain evidence="1 2">M12-11B</strain>
    </source>
</reference>
<name>S7VF12_9BACT</name>
<dbReference type="EMBL" id="ATNM01000109">
    <property type="protein sequence ID" value="EPR68132.1"/>
    <property type="molecule type" value="Genomic_DNA"/>
</dbReference>
<dbReference type="OrthoDB" id="1401154at2"/>
<evidence type="ECO:0000313" key="2">
    <source>
        <dbReference type="Proteomes" id="UP000014974"/>
    </source>
</evidence>